<evidence type="ECO:0000256" key="4">
    <source>
        <dbReference type="ARBA" id="ARBA00022801"/>
    </source>
</evidence>
<dbReference type="EC" id="3.2.1.22" evidence="3 6"/>
<evidence type="ECO:0000313" key="9">
    <source>
        <dbReference type="EMBL" id="GKT04986.1"/>
    </source>
</evidence>
<feature type="domain" description="Glycosyl hydrolase family 36 C-terminal" evidence="7">
    <location>
        <begin position="650"/>
        <end position="731"/>
    </location>
</feature>
<dbReference type="InterPro" id="IPR031705">
    <property type="entry name" value="Glyco_hydro_36_C"/>
</dbReference>
<dbReference type="InterPro" id="IPR013785">
    <property type="entry name" value="Aldolase_TIM"/>
</dbReference>
<dbReference type="InterPro" id="IPR038417">
    <property type="entry name" value="Alpga-gal_N_sf"/>
</dbReference>
<comment type="caution">
    <text evidence="9">The sequence shown here is derived from an EMBL/GenBank/DDBJ whole genome shotgun (WGS) entry which is preliminary data.</text>
</comment>
<evidence type="ECO:0000259" key="8">
    <source>
        <dbReference type="Pfam" id="PF16875"/>
    </source>
</evidence>
<evidence type="ECO:0000259" key="7">
    <source>
        <dbReference type="Pfam" id="PF16874"/>
    </source>
</evidence>
<dbReference type="PANTHER" id="PTHR43053">
    <property type="entry name" value="GLYCOSIDASE FAMILY 31"/>
    <property type="match status" value="1"/>
</dbReference>
<proteinExistence type="inferred from homology"/>
<keyword evidence="10" id="KW-1185">Reference proteome</keyword>
<dbReference type="PANTHER" id="PTHR43053:SF3">
    <property type="entry name" value="ALPHA-GALACTOSIDASE C-RELATED"/>
    <property type="match status" value="1"/>
</dbReference>
<name>A0ABQ5JKQ0_9LACO</name>
<evidence type="ECO:0000256" key="3">
    <source>
        <dbReference type="ARBA" id="ARBA00012755"/>
    </source>
</evidence>
<evidence type="ECO:0000313" key="10">
    <source>
        <dbReference type="Proteomes" id="UP001628078"/>
    </source>
</evidence>
<dbReference type="Gene3D" id="3.20.20.70">
    <property type="entry name" value="Aldolase class I"/>
    <property type="match status" value="1"/>
</dbReference>
<dbReference type="Gene3D" id="2.60.40.1180">
    <property type="entry name" value="Golgi alpha-mannosidase II"/>
    <property type="match status" value="1"/>
</dbReference>
<organism evidence="9 10">
    <name type="scientific">Furfurilactobacillus curtus</name>
    <dbReference type="NCBI Taxonomy" id="1746200"/>
    <lineage>
        <taxon>Bacteria</taxon>
        <taxon>Bacillati</taxon>
        <taxon>Bacillota</taxon>
        <taxon>Bacilli</taxon>
        <taxon>Lactobacillales</taxon>
        <taxon>Lactobacillaceae</taxon>
        <taxon>Furfurilactobacillus</taxon>
    </lineage>
</organism>
<dbReference type="InterPro" id="IPR013780">
    <property type="entry name" value="Glyco_hydro_b"/>
</dbReference>
<dbReference type="PROSITE" id="PS00512">
    <property type="entry name" value="ALPHA_GALACTOSIDASE"/>
    <property type="match status" value="1"/>
</dbReference>
<dbReference type="Proteomes" id="UP001628078">
    <property type="component" value="Unassembled WGS sequence"/>
</dbReference>
<protein>
    <recommendedName>
        <fullName evidence="3 6">Alpha-galactosidase</fullName>
        <ecNumber evidence="3 6">3.2.1.22</ecNumber>
    </recommendedName>
</protein>
<dbReference type="Pfam" id="PF02065">
    <property type="entry name" value="Melibiase"/>
    <property type="match status" value="1"/>
</dbReference>
<evidence type="ECO:0000256" key="6">
    <source>
        <dbReference type="PIRNR" id="PIRNR005536"/>
    </source>
</evidence>
<dbReference type="InterPro" id="IPR050985">
    <property type="entry name" value="Alpha-glycosidase_related"/>
</dbReference>
<dbReference type="EMBL" id="BQXO01000001">
    <property type="protein sequence ID" value="GKT04986.1"/>
    <property type="molecule type" value="Genomic_DNA"/>
</dbReference>
<keyword evidence="4 6" id="KW-0378">Hydrolase</keyword>
<reference evidence="9 10" key="1">
    <citation type="submission" date="2022-03" db="EMBL/GenBank/DDBJ databases">
        <title>Draft genome sequence of Furfurilactobacillus curtus JCM 31185.</title>
        <authorList>
            <person name="Suzuki S."/>
            <person name="Endo A."/>
            <person name="Kajikawa A."/>
        </authorList>
    </citation>
    <scope>NUCLEOTIDE SEQUENCE [LARGE SCALE GENOMIC DNA]</scope>
    <source>
        <strain evidence="9 10">JCM 31185</strain>
    </source>
</reference>
<dbReference type="InterPro" id="IPR031704">
    <property type="entry name" value="Glyco_hydro_36_N"/>
</dbReference>
<comment type="similarity">
    <text evidence="2">Belongs to the glycosyl hydrolase 36 family.</text>
</comment>
<evidence type="ECO:0000256" key="5">
    <source>
        <dbReference type="ARBA" id="ARBA00023295"/>
    </source>
</evidence>
<dbReference type="CDD" id="cd14791">
    <property type="entry name" value="GH36"/>
    <property type="match status" value="1"/>
</dbReference>
<dbReference type="Pfam" id="PF16874">
    <property type="entry name" value="Glyco_hydro_36C"/>
    <property type="match status" value="1"/>
</dbReference>
<dbReference type="Pfam" id="PF16875">
    <property type="entry name" value="Glyco_hydro_36N"/>
    <property type="match status" value="1"/>
</dbReference>
<dbReference type="PRINTS" id="PR00743">
    <property type="entry name" value="GLHYDRLASE36"/>
</dbReference>
<feature type="domain" description="Glycosyl hydrolase family 36 N-terminal" evidence="8">
    <location>
        <begin position="28"/>
        <end position="285"/>
    </location>
</feature>
<dbReference type="InterPro" id="IPR000111">
    <property type="entry name" value="Glyco_hydro_27/36_CS"/>
</dbReference>
<dbReference type="InterPro" id="IPR002252">
    <property type="entry name" value="Glyco_hydro_36"/>
</dbReference>
<dbReference type="RefSeq" id="WP_407882252.1">
    <property type="nucleotide sequence ID" value="NZ_BQXO01000001.1"/>
</dbReference>
<dbReference type="SUPFAM" id="SSF51445">
    <property type="entry name" value="(Trans)glycosidases"/>
    <property type="match status" value="1"/>
</dbReference>
<evidence type="ECO:0000256" key="2">
    <source>
        <dbReference type="ARBA" id="ARBA00006202"/>
    </source>
</evidence>
<dbReference type="PIRSF" id="PIRSF005536">
    <property type="entry name" value="Agal"/>
    <property type="match status" value="1"/>
</dbReference>
<sequence length="737" mass="83193">MAITVDEQHNYHLQTQSTSYLMGLLENGELGHFYYGPRLAEPVNFAELRQRDVQSLEPVLSAEQADFSSDRIMQEYPGFGHGDFHYPAYQIQYENGARISEWQFVGDEITDGKLELNGLPSASAPVGDRHVQTLKVHFQEAQSGLQLTLNYTVFEQADVIVRSATFKNQGQQVLKVPRALSLALDLPTAPYDLLQLSGAWARERQVVRQPLHSGVQSVSSTRVASSAQQNPFIALLNPQATERSGSVYGINLIYSGNFLAQAEVDQDERTRVTIGINPFEFEWTLTPGQSFQTPEAMLTYADNGLSEMSHHFHQFLRQYLIPKRWVDEDRPILINNWEATYFDFNESKLVQFAQKAKQLGIELFVLDDGWFGKRDDDTTSLGDWQVNLQKLPHGLSGLAHQVHDLGLKFGLWFEPEMISIESQLYQRHPEWVIQVPERRMSPSRHQFILDFSRPEVVEAIFKQMASAINAAQLDYIKWDMNRYMTEAYSPALPAERQLEFGHRYILGVYQLYERLTKTFPNVLFESCASGGGRFDTGLLYYAPQAWTSDDTDAMERLRIQWGTSLVYPLNTMGAHVSAVPNAQINRVTSLATRGAVADFGDLGYELDITSLSAAARAEIAQQIKFYRQYRDLFQRGTFYRLQSPFAGNVTAWEVVSDDQQTAIVGRYQVLAVPNPASARICFTGLKETQLYRINDGPVIAGSQLMNAGLWIGQQTDASGALTHGDFASQLFVAKAVR</sequence>
<dbReference type="InterPro" id="IPR017853">
    <property type="entry name" value="GH"/>
</dbReference>
<keyword evidence="5 6" id="KW-0326">Glycosidase</keyword>
<comment type="catalytic activity">
    <reaction evidence="1 6">
        <text>Hydrolysis of terminal, non-reducing alpha-D-galactose residues in alpha-D-galactosides, including galactose oligosaccharides, galactomannans and galactolipids.</text>
        <dbReference type="EC" id="3.2.1.22"/>
    </reaction>
</comment>
<gene>
    <name evidence="9" type="ORF">JCM31185_02750</name>
</gene>
<accession>A0ABQ5JKQ0</accession>
<dbReference type="Gene3D" id="2.70.98.60">
    <property type="entry name" value="alpha-galactosidase from lactobacil brevis"/>
    <property type="match status" value="1"/>
</dbReference>
<evidence type="ECO:0000256" key="1">
    <source>
        <dbReference type="ARBA" id="ARBA00001255"/>
    </source>
</evidence>